<keyword evidence="2" id="KW-1185">Reference proteome</keyword>
<name>A0ABT6FXP4_9FLAO</name>
<comment type="caution">
    <text evidence="1">The sequence shown here is derived from an EMBL/GenBank/DDBJ whole genome shotgun (WGS) entry which is preliminary data.</text>
</comment>
<reference evidence="1 2" key="1">
    <citation type="submission" date="2023-03" db="EMBL/GenBank/DDBJ databases">
        <title>Strain YYF002 represents a novel species in the genus Winogradskyella isolated from seawater.</title>
        <authorList>
            <person name="Fu Z.-Y."/>
        </authorList>
    </citation>
    <scope>NUCLEOTIDE SEQUENCE [LARGE SCALE GENOMIC DNA]</scope>
    <source>
        <strain evidence="1 2">YYF002</strain>
    </source>
</reference>
<accession>A0ABT6FXP4</accession>
<dbReference type="EMBL" id="JARSBN010000001">
    <property type="protein sequence ID" value="MDG4714568.1"/>
    <property type="molecule type" value="Genomic_DNA"/>
</dbReference>
<protein>
    <submittedName>
        <fullName evidence="1">Uncharacterized protein</fullName>
    </submittedName>
</protein>
<proteinExistence type="predicted"/>
<dbReference type="RefSeq" id="WP_278004051.1">
    <property type="nucleotide sequence ID" value="NZ_JARSBN010000001.1"/>
</dbReference>
<organism evidence="1 2">
    <name type="scientific">Winogradskyella marincola</name>
    <dbReference type="NCBI Taxonomy" id="3037795"/>
    <lineage>
        <taxon>Bacteria</taxon>
        <taxon>Pseudomonadati</taxon>
        <taxon>Bacteroidota</taxon>
        <taxon>Flavobacteriia</taxon>
        <taxon>Flavobacteriales</taxon>
        <taxon>Flavobacteriaceae</taxon>
        <taxon>Winogradskyella</taxon>
    </lineage>
</organism>
<sequence length="124" mass="15079">MITLDKRNKWDDNNKLNVIKVFIKYQIECLEKSKISFSEFDIDPIAFIKEKVNKIDFKYPKDLELAQEYFWDFLKKNNGLSDMRTKTIIKVRLAICLITHNYQTEEEFKEYQEWFIEVLNNARL</sequence>
<evidence type="ECO:0000313" key="1">
    <source>
        <dbReference type="EMBL" id="MDG4714568.1"/>
    </source>
</evidence>
<dbReference type="Proteomes" id="UP001529085">
    <property type="component" value="Unassembled WGS sequence"/>
</dbReference>
<evidence type="ECO:0000313" key="2">
    <source>
        <dbReference type="Proteomes" id="UP001529085"/>
    </source>
</evidence>
<gene>
    <name evidence="1" type="ORF">P7122_01700</name>
</gene>